<reference evidence="6 7" key="1">
    <citation type="submission" date="2023-03" db="EMBL/GenBank/DDBJ databases">
        <title>Draft genome sequence of Thalassotalea insulae KCTC 62186T.</title>
        <authorList>
            <person name="Sawabe T."/>
        </authorList>
    </citation>
    <scope>NUCLEOTIDE SEQUENCE [LARGE SCALE GENOMIC DNA]</scope>
    <source>
        <strain evidence="6 7">KCTC 62186</strain>
    </source>
</reference>
<dbReference type="InterPro" id="IPR005119">
    <property type="entry name" value="LysR_subst-bd"/>
</dbReference>
<feature type="domain" description="HTH lysR-type" evidence="5">
    <location>
        <begin position="1"/>
        <end position="59"/>
    </location>
</feature>
<keyword evidence="3" id="KW-0238">DNA-binding</keyword>
<evidence type="ECO:0000256" key="1">
    <source>
        <dbReference type="ARBA" id="ARBA00009437"/>
    </source>
</evidence>
<dbReference type="SUPFAM" id="SSF53850">
    <property type="entry name" value="Periplasmic binding protein-like II"/>
    <property type="match status" value="1"/>
</dbReference>
<dbReference type="InterPro" id="IPR058163">
    <property type="entry name" value="LysR-type_TF_proteobact-type"/>
</dbReference>
<keyword evidence="2" id="KW-0805">Transcription regulation</keyword>
<comment type="caution">
    <text evidence="6">The sequence shown here is derived from an EMBL/GenBank/DDBJ whole genome shotgun (WGS) entry which is preliminary data.</text>
</comment>
<dbReference type="Proteomes" id="UP001157186">
    <property type="component" value="Unassembled WGS sequence"/>
</dbReference>
<dbReference type="InterPro" id="IPR036390">
    <property type="entry name" value="WH_DNA-bd_sf"/>
</dbReference>
<dbReference type="SUPFAM" id="SSF46785">
    <property type="entry name" value="Winged helix' DNA-binding domain"/>
    <property type="match status" value="1"/>
</dbReference>
<gene>
    <name evidence="6" type="ORF">tinsulaeT_05570</name>
</gene>
<dbReference type="Gene3D" id="1.10.10.10">
    <property type="entry name" value="Winged helix-like DNA-binding domain superfamily/Winged helix DNA-binding domain"/>
    <property type="match status" value="1"/>
</dbReference>
<dbReference type="RefSeq" id="WP_284243063.1">
    <property type="nucleotide sequence ID" value="NZ_BSST01000001.1"/>
</dbReference>
<evidence type="ECO:0000256" key="4">
    <source>
        <dbReference type="ARBA" id="ARBA00023163"/>
    </source>
</evidence>
<sequence length="307" mass="34081">MNRFAEMKTFVNVIESGSLSAAADQLGVAVSAVSRRIKELEERLGVRLANRSTRGLSPTPLGQAYYERCVYILSELENADSLIGNNVDKLHGKTRFSIPQELGKEFVVPIVIEFAKSHPDSVLDIMLSDREVDLVTESYDFAIRIGAPQDTNLNTVKVGEISYSVAASPGFWEQYGHPETPMDLEGMPLLAYRAAMMQGKLFYEHQAQSHFVRLKPRILSNSGKCLIQAAIAGLGICLEPDFMLAPALQSGQLESVLSHCSWFRREVYVVSSKGRPMSILAQRLIDKITERLAVQNFSNHSCSELNN</sequence>
<evidence type="ECO:0000313" key="6">
    <source>
        <dbReference type="EMBL" id="GLX77217.1"/>
    </source>
</evidence>
<keyword evidence="7" id="KW-1185">Reference proteome</keyword>
<name>A0ABQ6GMR3_9GAMM</name>
<dbReference type="Pfam" id="PF00126">
    <property type="entry name" value="HTH_1"/>
    <property type="match status" value="1"/>
</dbReference>
<organism evidence="6 7">
    <name type="scientific">Thalassotalea insulae</name>
    <dbReference type="NCBI Taxonomy" id="2056778"/>
    <lineage>
        <taxon>Bacteria</taxon>
        <taxon>Pseudomonadati</taxon>
        <taxon>Pseudomonadota</taxon>
        <taxon>Gammaproteobacteria</taxon>
        <taxon>Alteromonadales</taxon>
        <taxon>Colwelliaceae</taxon>
        <taxon>Thalassotalea</taxon>
    </lineage>
</organism>
<evidence type="ECO:0000256" key="2">
    <source>
        <dbReference type="ARBA" id="ARBA00023015"/>
    </source>
</evidence>
<dbReference type="EMBL" id="BSST01000001">
    <property type="protein sequence ID" value="GLX77217.1"/>
    <property type="molecule type" value="Genomic_DNA"/>
</dbReference>
<evidence type="ECO:0000313" key="7">
    <source>
        <dbReference type="Proteomes" id="UP001157186"/>
    </source>
</evidence>
<dbReference type="CDD" id="cd08422">
    <property type="entry name" value="PBP2_CrgA_like"/>
    <property type="match status" value="1"/>
</dbReference>
<dbReference type="PANTHER" id="PTHR30537">
    <property type="entry name" value="HTH-TYPE TRANSCRIPTIONAL REGULATOR"/>
    <property type="match status" value="1"/>
</dbReference>
<dbReference type="Pfam" id="PF03466">
    <property type="entry name" value="LysR_substrate"/>
    <property type="match status" value="1"/>
</dbReference>
<protein>
    <submittedName>
        <fullName evidence="6">LysR family transcriptional regulator</fullName>
    </submittedName>
</protein>
<dbReference type="PROSITE" id="PS50931">
    <property type="entry name" value="HTH_LYSR"/>
    <property type="match status" value="1"/>
</dbReference>
<dbReference type="InterPro" id="IPR000847">
    <property type="entry name" value="LysR_HTH_N"/>
</dbReference>
<proteinExistence type="inferred from homology"/>
<comment type="similarity">
    <text evidence="1">Belongs to the LysR transcriptional regulatory family.</text>
</comment>
<dbReference type="Gene3D" id="3.40.190.290">
    <property type="match status" value="1"/>
</dbReference>
<evidence type="ECO:0000259" key="5">
    <source>
        <dbReference type="PROSITE" id="PS50931"/>
    </source>
</evidence>
<dbReference type="PANTHER" id="PTHR30537:SF5">
    <property type="entry name" value="HTH-TYPE TRANSCRIPTIONAL ACTIVATOR TTDR-RELATED"/>
    <property type="match status" value="1"/>
</dbReference>
<evidence type="ECO:0000256" key="3">
    <source>
        <dbReference type="ARBA" id="ARBA00023125"/>
    </source>
</evidence>
<accession>A0ABQ6GMR3</accession>
<keyword evidence="4" id="KW-0804">Transcription</keyword>
<dbReference type="InterPro" id="IPR036388">
    <property type="entry name" value="WH-like_DNA-bd_sf"/>
</dbReference>